<proteinExistence type="predicted"/>
<protein>
    <recommendedName>
        <fullName evidence="1">N-acetyltransferase domain-containing protein</fullName>
    </recommendedName>
</protein>
<dbReference type="PROSITE" id="PS51186">
    <property type="entry name" value="GNAT"/>
    <property type="match status" value="1"/>
</dbReference>
<dbReference type="Pfam" id="PF12746">
    <property type="entry name" value="GNAT_acetyltran"/>
    <property type="match status" value="1"/>
</dbReference>
<dbReference type="Proteomes" id="UP000289954">
    <property type="component" value="Unassembled WGS sequence"/>
</dbReference>
<dbReference type="EMBL" id="BIMR01000041">
    <property type="protein sequence ID" value="GCE75729.1"/>
    <property type="molecule type" value="Genomic_DNA"/>
</dbReference>
<dbReference type="OrthoDB" id="4824241at2"/>
<reference evidence="2 3" key="1">
    <citation type="submission" date="2019-01" db="EMBL/GenBank/DDBJ databases">
        <title>Draft genome sequence of Cellulomonas takizawaensis strain TKZ-21.</title>
        <authorList>
            <person name="Yamamura H."/>
            <person name="Hayashi T."/>
            <person name="Hamada M."/>
            <person name="Serisawa Y."/>
            <person name="Matsuyama K."/>
            <person name="Nakagawa Y."/>
            <person name="Otoguro M."/>
            <person name="Yanagida F."/>
            <person name="Hayakawa M."/>
        </authorList>
    </citation>
    <scope>NUCLEOTIDE SEQUENCE [LARGE SCALE GENOMIC DNA]</scope>
    <source>
        <strain evidence="2 3">NBRC12680</strain>
    </source>
</reference>
<comment type="caution">
    <text evidence="2">The sequence shown here is derived from an EMBL/GenBank/DDBJ whole genome shotgun (WGS) entry which is preliminary data.</text>
</comment>
<evidence type="ECO:0000313" key="2">
    <source>
        <dbReference type="EMBL" id="GCE75729.1"/>
    </source>
</evidence>
<dbReference type="Gene3D" id="3.40.630.30">
    <property type="match status" value="1"/>
</dbReference>
<dbReference type="GO" id="GO:0016747">
    <property type="term" value="F:acyltransferase activity, transferring groups other than amino-acyl groups"/>
    <property type="evidence" value="ECO:0007669"/>
    <property type="project" value="InterPro"/>
</dbReference>
<feature type="domain" description="N-acetyltransferase" evidence="1">
    <location>
        <begin position="124"/>
        <end position="263"/>
    </location>
</feature>
<dbReference type="SUPFAM" id="SSF55729">
    <property type="entry name" value="Acyl-CoA N-acyltransferases (Nat)"/>
    <property type="match status" value="1"/>
</dbReference>
<dbReference type="InterPro" id="IPR016181">
    <property type="entry name" value="Acyl_CoA_acyltransferase"/>
</dbReference>
<dbReference type="InterPro" id="IPR027365">
    <property type="entry name" value="GNAT_acetyltra_YdfB-like"/>
</dbReference>
<evidence type="ECO:0000259" key="1">
    <source>
        <dbReference type="PROSITE" id="PS51186"/>
    </source>
</evidence>
<accession>A0A402DNM9</accession>
<dbReference type="RefSeq" id="WP_130780327.1">
    <property type="nucleotide sequence ID" value="NZ_BIMR01000041.1"/>
</dbReference>
<name>A0A402DNM9_9CELL</name>
<evidence type="ECO:0000313" key="3">
    <source>
        <dbReference type="Proteomes" id="UP000289954"/>
    </source>
</evidence>
<dbReference type="AlphaFoldDB" id="A0A402DNM9"/>
<sequence length="263" mass="28220">MARRALDAVPTNTMFAVAALDRGAPLWTDRDVDPGAFHVVHPYGMSFVWGPAVDEAFPLVVAHLTGRSTGEEWLQAEPRWDGLGWDDALRVGAATEADAAGRTATTTRHVRVNFAFDVEAFAARRATLAPPAGWVARRATADDFAWPGSVVPSGFWPDAASFLAHGGGVVLERDGVVGAMAFASYRSGERLEIGIETAESWRRRGLAVAVAAAMVEVAVDAGLTPVWSCREENVGSYRLACSLGFVPTTRTPYYRVSASDPRD</sequence>
<organism evidence="2 3">
    <name type="scientific">Cellulomonas biazotea</name>
    <dbReference type="NCBI Taxonomy" id="1709"/>
    <lineage>
        <taxon>Bacteria</taxon>
        <taxon>Bacillati</taxon>
        <taxon>Actinomycetota</taxon>
        <taxon>Actinomycetes</taxon>
        <taxon>Micrococcales</taxon>
        <taxon>Cellulomonadaceae</taxon>
        <taxon>Cellulomonas</taxon>
    </lineage>
</organism>
<gene>
    <name evidence="2" type="ORF">CBZ_07850</name>
</gene>
<keyword evidence="3" id="KW-1185">Reference proteome</keyword>
<dbReference type="InterPro" id="IPR000182">
    <property type="entry name" value="GNAT_dom"/>
</dbReference>